<reference evidence="1 2" key="1">
    <citation type="submission" date="2019-03" db="EMBL/GenBank/DDBJ databases">
        <title>Freshwater and sediment microbial communities from various areas in North America, analyzing microbe dynamics in response to fracking.</title>
        <authorList>
            <person name="Lamendella R."/>
        </authorList>
    </citation>
    <scope>NUCLEOTIDE SEQUENCE [LARGE SCALE GENOMIC DNA]</scope>
    <source>
        <strain evidence="1 2">74A</strain>
    </source>
</reference>
<sequence>MRLFCIYSSINFDILDDDGVYLGAMGTGEYFIHYVGDDRERFEKSLDSRRYFFKGSGQEVMAQLGYQGKEFNENLGLYLDYTENVALISTLKVQLLGDAFVEALIAYSHCIDDIQHSDIVRKKADHLRKNRNFERVPAQSPMEWSGIRKLS</sequence>
<dbReference type="RefSeq" id="WP_133040688.1">
    <property type="nucleotide sequence ID" value="NZ_SLWF01000058.1"/>
</dbReference>
<protein>
    <submittedName>
        <fullName evidence="1">Uncharacterized protein</fullName>
    </submittedName>
</protein>
<name>A0A4R2EZV6_9GAMM</name>
<proteinExistence type="predicted"/>
<evidence type="ECO:0000313" key="1">
    <source>
        <dbReference type="EMBL" id="TCN76282.1"/>
    </source>
</evidence>
<gene>
    <name evidence="1" type="ORF">EDC91_1585</name>
</gene>
<dbReference type="EMBL" id="SLWF01000058">
    <property type="protein sequence ID" value="TCN76282.1"/>
    <property type="molecule type" value="Genomic_DNA"/>
</dbReference>
<dbReference type="OrthoDB" id="9907200at2"/>
<organism evidence="1 2">
    <name type="scientific">Shewanella fodinae</name>
    <dbReference type="NCBI Taxonomy" id="552357"/>
    <lineage>
        <taxon>Bacteria</taxon>
        <taxon>Pseudomonadati</taxon>
        <taxon>Pseudomonadota</taxon>
        <taxon>Gammaproteobacteria</taxon>
        <taxon>Alteromonadales</taxon>
        <taxon>Shewanellaceae</taxon>
        <taxon>Shewanella</taxon>
    </lineage>
</organism>
<keyword evidence="2" id="KW-1185">Reference proteome</keyword>
<accession>A0A4R2EZV6</accession>
<dbReference type="AlphaFoldDB" id="A0A4R2EZV6"/>
<comment type="caution">
    <text evidence="1">The sequence shown here is derived from an EMBL/GenBank/DDBJ whole genome shotgun (WGS) entry which is preliminary data.</text>
</comment>
<evidence type="ECO:0000313" key="2">
    <source>
        <dbReference type="Proteomes" id="UP000294832"/>
    </source>
</evidence>
<dbReference type="Proteomes" id="UP000294832">
    <property type="component" value="Unassembled WGS sequence"/>
</dbReference>